<dbReference type="InterPro" id="IPR003593">
    <property type="entry name" value="AAA+_ATPase"/>
</dbReference>
<evidence type="ECO:0000256" key="2">
    <source>
        <dbReference type="ARBA" id="ARBA00022741"/>
    </source>
</evidence>
<dbReference type="CDD" id="cd03257">
    <property type="entry name" value="ABC_NikE_OppD_transporters"/>
    <property type="match status" value="1"/>
</dbReference>
<dbReference type="SMART" id="SM00382">
    <property type="entry name" value="AAA"/>
    <property type="match status" value="1"/>
</dbReference>
<dbReference type="Pfam" id="PF00005">
    <property type="entry name" value="ABC_tran"/>
    <property type="match status" value="1"/>
</dbReference>
<dbReference type="AlphaFoldDB" id="A0A9X8R1H8"/>
<evidence type="ECO:0000256" key="1">
    <source>
        <dbReference type="ARBA" id="ARBA00022448"/>
    </source>
</evidence>
<dbReference type="Proteomes" id="UP000185829">
    <property type="component" value="Unassembled WGS sequence"/>
</dbReference>
<dbReference type="PANTHER" id="PTHR43776">
    <property type="entry name" value="TRANSPORT ATP-BINDING PROTEIN"/>
    <property type="match status" value="1"/>
</dbReference>
<evidence type="ECO:0000313" key="5">
    <source>
        <dbReference type="EMBL" id="SIQ02713.1"/>
    </source>
</evidence>
<evidence type="ECO:0000256" key="3">
    <source>
        <dbReference type="ARBA" id="ARBA00022840"/>
    </source>
</evidence>
<dbReference type="GO" id="GO:0016887">
    <property type="term" value="F:ATP hydrolysis activity"/>
    <property type="evidence" value="ECO:0007669"/>
    <property type="project" value="InterPro"/>
</dbReference>
<dbReference type="EMBL" id="FTMX01000001">
    <property type="protein sequence ID" value="SIQ02713.1"/>
    <property type="molecule type" value="Genomic_DNA"/>
</dbReference>
<dbReference type="InterPro" id="IPR017871">
    <property type="entry name" value="ABC_transporter-like_CS"/>
</dbReference>
<name>A0A9X8R1H8_9BACI</name>
<gene>
    <name evidence="5" type="ORF">SAMN05878482_101119</name>
</gene>
<keyword evidence="1" id="KW-0813">Transport</keyword>
<dbReference type="RefSeq" id="WP_076364166.1">
    <property type="nucleotide sequence ID" value="NZ_FTMX01000001.1"/>
</dbReference>
<keyword evidence="3" id="KW-0067">ATP-binding</keyword>
<dbReference type="PROSITE" id="PS00211">
    <property type="entry name" value="ABC_TRANSPORTER_1"/>
    <property type="match status" value="1"/>
</dbReference>
<dbReference type="InterPro" id="IPR003439">
    <property type="entry name" value="ABC_transporter-like_ATP-bd"/>
</dbReference>
<dbReference type="Gene3D" id="3.40.50.300">
    <property type="entry name" value="P-loop containing nucleotide triphosphate hydrolases"/>
    <property type="match status" value="1"/>
</dbReference>
<evidence type="ECO:0000313" key="6">
    <source>
        <dbReference type="Proteomes" id="UP000185829"/>
    </source>
</evidence>
<dbReference type="GO" id="GO:0055085">
    <property type="term" value="P:transmembrane transport"/>
    <property type="evidence" value="ECO:0007669"/>
    <property type="project" value="UniProtKB-ARBA"/>
</dbReference>
<dbReference type="PROSITE" id="PS50893">
    <property type="entry name" value="ABC_TRANSPORTER_2"/>
    <property type="match status" value="1"/>
</dbReference>
<dbReference type="GO" id="GO:0005524">
    <property type="term" value="F:ATP binding"/>
    <property type="evidence" value="ECO:0007669"/>
    <property type="project" value="UniProtKB-KW"/>
</dbReference>
<dbReference type="SUPFAM" id="SSF52540">
    <property type="entry name" value="P-loop containing nucleoside triphosphate hydrolases"/>
    <property type="match status" value="1"/>
</dbReference>
<evidence type="ECO:0000259" key="4">
    <source>
        <dbReference type="PROSITE" id="PS50893"/>
    </source>
</evidence>
<reference evidence="5 6" key="1">
    <citation type="submission" date="2017-01" db="EMBL/GenBank/DDBJ databases">
        <authorList>
            <person name="Varghese N."/>
            <person name="Submissions S."/>
        </authorList>
    </citation>
    <scope>NUCLEOTIDE SEQUENCE [LARGE SCALE GENOMIC DNA]</scope>
    <source>
        <strain evidence="5 6">RUG2-6</strain>
    </source>
</reference>
<feature type="domain" description="ABC transporter" evidence="4">
    <location>
        <begin position="2"/>
        <end position="228"/>
    </location>
</feature>
<keyword evidence="2" id="KW-0547">Nucleotide-binding</keyword>
<dbReference type="InterPro" id="IPR027417">
    <property type="entry name" value="P-loop_NTPase"/>
</dbReference>
<accession>A0A9X8R1H8</accession>
<proteinExistence type="predicted"/>
<protein>
    <submittedName>
        <fullName evidence="5">ABC transporter</fullName>
    </submittedName>
</protein>
<dbReference type="InterPro" id="IPR050319">
    <property type="entry name" value="ABC_transp_ATP-bind"/>
</dbReference>
<organism evidence="5 6">
    <name type="scientific">Peribacillus simplex</name>
    <dbReference type="NCBI Taxonomy" id="1478"/>
    <lineage>
        <taxon>Bacteria</taxon>
        <taxon>Bacillati</taxon>
        <taxon>Bacillota</taxon>
        <taxon>Bacilli</taxon>
        <taxon>Bacillales</taxon>
        <taxon>Bacillaceae</taxon>
        <taxon>Peribacillus</taxon>
    </lineage>
</organism>
<comment type="caution">
    <text evidence="5">The sequence shown here is derived from an EMBL/GenBank/DDBJ whole genome shotgun (WGS) entry which is preliminary data.</text>
</comment>
<sequence length="242" mass="27425">MLEVRNLCKKFGNNVVLEDVNFCVGREEFICLLGESGSGKSTIAELLIGLNEPCQGEMCWAEDSSNFTQYVYQNPDRSFNPFWSMEQSLMEPLLLQKYSKKSALKKITSMMNHAGLPLELLKNMPSQCSGGQKQRMAIIRALLCNPRLLIADEITSALDPQTERTIIELLKKFQSSYHMSVLYITHRIQAIEDVADRVLVLEKGSIVESGTAVEVLKNPQHPYTKNLLEACLYFEKRKKSIV</sequence>